<protein>
    <submittedName>
        <fullName evidence="2">Uncharacterized protein</fullName>
    </submittedName>
</protein>
<gene>
    <name evidence="2" type="ORF">GGQ68_003970</name>
</gene>
<evidence type="ECO:0000313" key="3">
    <source>
        <dbReference type="Proteomes" id="UP000541426"/>
    </source>
</evidence>
<reference evidence="2 3" key="1">
    <citation type="submission" date="2020-08" db="EMBL/GenBank/DDBJ databases">
        <title>Genomic Encyclopedia of Type Strains, Phase IV (KMG-IV): sequencing the most valuable type-strain genomes for metagenomic binning, comparative biology and taxonomic classification.</title>
        <authorList>
            <person name="Goeker M."/>
        </authorList>
    </citation>
    <scope>NUCLEOTIDE SEQUENCE [LARGE SCALE GENOMIC DNA]</scope>
    <source>
        <strain evidence="2 3">DSM 102235</strain>
    </source>
</reference>
<name>A0A7W6DR53_9RHOB</name>
<sequence length="187" mass="21106">MTAPAIRATATISTTCRQCIVTCTKEAVRGAHAGILPSRRNAKARTQQAQTRANRPLLCHLAKLARIPLPKPRRDEPSQGLKTHHWWTMHGMKRRPPGRGTPRPHRRHDWLYRDRPSRHRASRKIPSGKKVAQPSADLCTRADLCLNPLPRRILPVARSPLGSIIPLWPFCGIKIPRARRRLGVNAL</sequence>
<dbReference type="Proteomes" id="UP000541426">
    <property type="component" value="Unassembled WGS sequence"/>
</dbReference>
<organism evidence="2 3">
    <name type="scientific">Sagittula marina</name>
    <dbReference type="NCBI Taxonomy" id="943940"/>
    <lineage>
        <taxon>Bacteria</taxon>
        <taxon>Pseudomonadati</taxon>
        <taxon>Pseudomonadota</taxon>
        <taxon>Alphaproteobacteria</taxon>
        <taxon>Rhodobacterales</taxon>
        <taxon>Roseobacteraceae</taxon>
        <taxon>Sagittula</taxon>
    </lineage>
</organism>
<evidence type="ECO:0000313" key="2">
    <source>
        <dbReference type="EMBL" id="MBB3987623.1"/>
    </source>
</evidence>
<proteinExistence type="predicted"/>
<keyword evidence="3" id="KW-1185">Reference proteome</keyword>
<accession>A0A7W6DR53</accession>
<comment type="caution">
    <text evidence="2">The sequence shown here is derived from an EMBL/GenBank/DDBJ whole genome shotgun (WGS) entry which is preliminary data.</text>
</comment>
<feature type="region of interest" description="Disordered" evidence="1">
    <location>
        <begin position="114"/>
        <end position="133"/>
    </location>
</feature>
<feature type="compositionally biased region" description="Basic residues" evidence="1">
    <location>
        <begin position="116"/>
        <end position="127"/>
    </location>
</feature>
<dbReference type="AlphaFoldDB" id="A0A7W6DR53"/>
<dbReference type="EMBL" id="JACIEJ010000011">
    <property type="protein sequence ID" value="MBB3987623.1"/>
    <property type="molecule type" value="Genomic_DNA"/>
</dbReference>
<evidence type="ECO:0000256" key="1">
    <source>
        <dbReference type="SAM" id="MobiDB-lite"/>
    </source>
</evidence>